<evidence type="ECO:0000256" key="5">
    <source>
        <dbReference type="ARBA" id="ARBA00023065"/>
    </source>
</evidence>
<keyword evidence="4" id="KW-1133">Transmembrane helix</keyword>
<keyword evidence="8" id="KW-1185">Reference proteome</keyword>
<evidence type="ECO:0000256" key="6">
    <source>
        <dbReference type="ARBA" id="ARBA00023136"/>
    </source>
</evidence>
<reference evidence="7" key="1">
    <citation type="submission" date="2024-02" db="EMBL/GenBank/DDBJ databases">
        <authorList>
            <consortium name="ELIXIR-Norway"/>
            <consortium name="Elixir Norway"/>
        </authorList>
    </citation>
    <scope>NUCLEOTIDE SEQUENCE</scope>
</reference>
<dbReference type="Proteomes" id="UP001497512">
    <property type="component" value="Chromosome 7"/>
</dbReference>
<keyword evidence="2" id="KW-0813">Transport</keyword>
<evidence type="ECO:0000256" key="2">
    <source>
        <dbReference type="ARBA" id="ARBA00022448"/>
    </source>
</evidence>
<organism evidence="7 8">
    <name type="scientific">Sphagnum troendelagicum</name>
    <dbReference type="NCBI Taxonomy" id="128251"/>
    <lineage>
        <taxon>Eukaryota</taxon>
        <taxon>Viridiplantae</taxon>
        <taxon>Streptophyta</taxon>
        <taxon>Embryophyta</taxon>
        <taxon>Bryophyta</taxon>
        <taxon>Sphagnophytina</taxon>
        <taxon>Sphagnopsida</taxon>
        <taxon>Sphagnales</taxon>
        <taxon>Sphagnaceae</taxon>
        <taxon>Sphagnum</taxon>
    </lineage>
</organism>
<dbReference type="EMBL" id="OZ019899">
    <property type="protein sequence ID" value="CAK9231673.1"/>
    <property type="molecule type" value="Genomic_DNA"/>
</dbReference>
<keyword evidence="5" id="KW-0406">Ion transport</keyword>
<evidence type="ECO:0000313" key="8">
    <source>
        <dbReference type="Proteomes" id="UP001497512"/>
    </source>
</evidence>
<dbReference type="InterPro" id="IPR044669">
    <property type="entry name" value="YneE/VCCN1/2-like"/>
</dbReference>
<dbReference type="PANTHER" id="PTHR33281">
    <property type="entry name" value="UPF0187 PROTEIN YNEE"/>
    <property type="match status" value="1"/>
</dbReference>
<comment type="subcellular location">
    <subcellularLocation>
        <location evidence="1">Membrane</location>
        <topology evidence="1">Multi-pass membrane protein</topology>
    </subcellularLocation>
</comment>
<sequence>MQREAFGCVVAGDSTLLQQGSSYSSKVVSKRYFFQLPLSRSALRSSASSCSRRRRPAQLVVCERNDMAATKLSNDRPSFGRLESMEVEKQPAAFSAKKEYFSEPSVCSRAGKRTNGSPLSVSEMEKAQLASTPEEQPIQLGLRDLNAVKAFMNIPAWADAVAERGMHKRRTFYTHDDWLRHRSSTRHARHFLSSLSSRVILSLGPPVGIITLIASVIAAYNSAISTGLLPPYFSLLHASALPYELSAPALALLLVFRTEASYSRYDEARRTWTKVISSTKDLARQSVAWIQEPEDSNQKEFLLRYIEAFPVALKCHLLYGSDTWQELKDILDEDDLALVMCSEHRPNCLIQLMTQSLRHVLLQDSERSLLDANMSQFNDSISVCERLIRTPIPLSYTRLTSRILVLWHLTLPVVLWDDCKLMVIPATFISAACLFCIEEVGVLIEEPFPILPLDRMCAKARENIKELIKLQVQAREHLITKARNKQAARVTIGARDYN</sequence>
<evidence type="ECO:0000313" key="7">
    <source>
        <dbReference type="EMBL" id="CAK9231673.1"/>
    </source>
</evidence>
<name>A0ABP0V0I0_9BRYO</name>
<dbReference type="Pfam" id="PF25539">
    <property type="entry name" value="Bestrophin_2"/>
    <property type="match status" value="1"/>
</dbReference>
<accession>A0ABP0V0I0</accession>
<evidence type="ECO:0000256" key="4">
    <source>
        <dbReference type="ARBA" id="ARBA00022989"/>
    </source>
</evidence>
<gene>
    <name evidence="7" type="ORF">CSSPTR1EN2_LOCUS20852</name>
</gene>
<proteinExistence type="predicted"/>
<dbReference type="PANTHER" id="PTHR33281:SF1">
    <property type="entry name" value="VOLTAGE-DEPENDENT CHLORIDE CHANNEL 1, CHLOROPLASTIC"/>
    <property type="match status" value="1"/>
</dbReference>
<evidence type="ECO:0000256" key="1">
    <source>
        <dbReference type="ARBA" id="ARBA00004141"/>
    </source>
</evidence>
<protein>
    <submittedName>
        <fullName evidence="7">Uncharacterized protein</fullName>
    </submittedName>
</protein>
<keyword evidence="6" id="KW-0472">Membrane</keyword>
<evidence type="ECO:0000256" key="3">
    <source>
        <dbReference type="ARBA" id="ARBA00022692"/>
    </source>
</evidence>
<keyword evidence="3" id="KW-0812">Transmembrane</keyword>